<dbReference type="EMBL" id="WBSL01000001">
    <property type="protein sequence ID" value="MPY65339.1"/>
    <property type="molecule type" value="Genomic_DNA"/>
</dbReference>
<sequence>MLRVLGGLPLFAYPAVLLASVMLLGTDDPNNPPAALVAVKLAFGWGTVASPLVYFGSLALGERAARRGADRADLAWSAAPLVYLLVLVALAVLWGRLDGTG</sequence>
<organism evidence="2 3">
    <name type="scientific">Deinococcus terrestris</name>
    <dbReference type="NCBI Taxonomy" id="2651870"/>
    <lineage>
        <taxon>Bacteria</taxon>
        <taxon>Thermotogati</taxon>
        <taxon>Deinococcota</taxon>
        <taxon>Deinococci</taxon>
        <taxon>Deinococcales</taxon>
        <taxon>Deinococcaceae</taxon>
        <taxon>Deinococcus</taxon>
    </lineage>
</organism>
<evidence type="ECO:0000256" key="1">
    <source>
        <dbReference type="SAM" id="Phobius"/>
    </source>
</evidence>
<evidence type="ECO:0000313" key="3">
    <source>
        <dbReference type="Proteomes" id="UP000484842"/>
    </source>
</evidence>
<comment type="caution">
    <text evidence="2">The sequence shown here is derived from an EMBL/GenBank/DDBJ whole genome shotgun (WGS) entry which is preliminary data.</text>
</comment>
<proteinExistence type="predicted"/>
<dbReference type="AlphaFoldDB" id="A0A7X1NU15"/>
<evidence type="ECO:0000313" key="2">
    <source>
        <dbReference type="EMBL" id="MPY65339.1"/>
    </source>
</evidence>
<dbReference type="RefSeq" id="WP_152868288.1">
    <property type="nucleotide sequence ID" value="NZ_WBSL01000001.1"/>
</dbReference>
<keyword evidence="1" id="KW-0812">Transmembrane</keyword>
<protein>
    <submittedName>
        <fullName evidence="2">Uncharacterized protein</fullName>
    </submittedName>
</protein>
<accession>A0A7X1NU15</accession>
<gene>
    <name evidence="2" type="ORF">F8S09_01340</name>
</gene>
<reference evidence="2 3" key="1">
    <citation type="submission" date="2019-10" db="EMBL/GenBank/DDBJ databases">
        <title>Deinococcus sp. isolated from soil.</title>
        <authorList>
            <person name="Li Y."/>
            <person name="Wang J."/>
        </authorList>
    </citation>
    <scope>NUCLEOTIDE SEQUENCE [LARGE SCALE GENOMIC DNA]</scope>
    <source>
        <strain evidence="2 3">SDU3-2</strain>
    </source>
</reference>
<feature type="transmembrane region" description="Helical" evidence="1">
    <location>
        <begin position="43"/>
        <end position="62"/>
    </location>
</feature>
<keyword evidence="3" id="KW-1185">Reference proteome</keyword>
<feature type="transmembrane region" description="Helical" evidence="1">
    <location>
        <begin position="74"/>
        <end position="95"/>
    </location>
</feature>
<keyword evidence="1" id="KW-1133">Transmembrane helix</keyword>
<dbReference type="Proteomes" id="UP000484842">
    <property type="component" value="Unassembled WGS sequence"/>
</dbReference>
<keyword evidence="1" id="KW-0472">Membrane</keyword>
<name>A0A7X1NU15_9DEIO</name>